<dbReference type="GO" id="GO:0015421">
    <property type="term" value="F:ABC-type oligopeptide transporter activity"/>
    <property type="evidence" value="ECO:0007669"/>
    <property type="project" value="TreeGrafter"/>
</dbReference>
<reference evidence="1" key="1">
    <citation type="submission" date="2021-02" db="EMBL/GenBank/DDBJ databases">
        <authorList>
            <person name="Nowell W R."/>
        </authorList>
    </citation>
    <scope>NUCLEOTIDE SEQUENCE</scope>
</reference>
<sequence>MLAASQERIFFDLTIAENIAYGLENVGLGDIISAARSANIHEFIEQFSQIVQEVLEQARLEDPSRTSLIIAHRLSTIRSCDLTCVFDKGHIIEGGTHIELTQRRGAYYKMLNQNNLQ</sequence>
<dbReference type="PANTHER" id="PTHR43394">
    <property type="entry name" value="ATP-DEPENDENT PERMEASE MDL1, MITOCHONDRIAL"/>
    <property type="match status" value="1"/>
</dbReference>
<evidence type="ECO:0000313" key="2">
    <source>
        <dbReference type="EMBL" id="CAF1506177.1"/>
    </source>
</evidence>
<dbReference type="EMBL" id="CAJNOW010007179">
    <property type="protein sequence ID" value="CAF1506177.1"/>
    <property type="molecule type" value="Genomic_DNA"/>
</dbReference>
<accession>A0A814TTP3</accession>
<dbReference type="EMBL" id="CAJNRG010009794">
    <property type="protein sequence ID" value="CAF2116980.1"/>
    <property type="molecule type" value="Genomic_DNA"/>
</dbReference>
<dbReference type="Proteomes" id="UP000663887">
    <property type="component" value="Unassembled WGS sequence"/>
</dbReference>
<dbReference type="EMBL" id="CAJNOV010004151">
    <property type="protein sequence ID" value="CAF1164375.1"/>
    <property type="molecule type" value="Genomic_DNA"/>
</dbReference>
<dbReference type="SUPFAM" id="SSF52540">
    <property type="entry name" value="P-loop containing nucleoside triphosphate hydrolases"/>
    <property type="match status" value="1"/>
</dbReference>
<dbReference type="GO" id="GO:0005743">
    <property type="term" value="C:mitochondrial inner membrane"/>
    <property type="evidence" value="ECO:0007669"/>
    <property type="project" value="TreeGrafter"/>
</dbReference>
<dbReference type="AlphaFoldDB" id="A0A814TTP3"/>
<dbReference type="Proteomes" id="UP000663856">
    <property type="component" value="Unassembled WGS sequence"/>
</dbReference>
<dbReference type="EMBL" id="CAJNRE010000149">
    <property type="protein sequence ID" value="CAF1922414.1"/>
    <property type="molecule type" value="Genomic_DNA"/>
</dbReference>
<dbReference type="Proteomes" id="UP000663824">
    <property type="component" value="Unassembled WGS sequence"/>
</dbReference>
<evidence type="ECO:0000313" key="6">
    <source>
        <dbReference type="Proteomes" id="UP000663855"/>
    </source>
</evidence>
<dbReference type="Gene3D" id="3.40.50.300">
    <property type="entry name" value="P-loop containing nucleotide triphosphate hydrolases"/>
    <property type="match status" value="2"/>
</dbReference>
<evidence type="ECO:0000313" key="3">
    <source>
        <dbReference type="EMBL" id="CAF1922414.1"/>
    </source>
</evidence>
<evidence type="ECO:0000313" key="5">
    <source>
        <dbReference type="EMBL" id="CAF2249489.1"/>
    </source>
</evidence>
<dbReference type="EMBL" id="CAJNRF010018157">
    <property type="protein sequence ID" value="CAF2249489.1"/>
    <property type="molecule type" value="Genomic_DNA"/>
</dbReference>
<dbReference type="Proteomes" id="UP000663855">
    <property type="component" value="Unassembled WGS sequence"/>
</dbReference>
<evidence type="ECO:0000313" key="4">
    <source>
        <dbReference type="EMBL" id="CAF2116980.1"/>
    </source>
</evidence>
<proteinExistence type="predicted"/>
<dbReference type="OrthoDB" id="6500128at2759"/>
<organism evidence="1 6">
    <name type="scientific">Rotaria magnacalcarata</name>
    <dbReference type="NCBI Taxonomy" id="392030"/>
    <lineage>
        <taxon>Eukaryota</taxon>
        <taxon>Metazoa</taxon>
        <taxon>Spiralia</taxon>
        <taxon>Gnathifera</taxon>
        <taxon>Rotifera</taxon>
        <taxon>Eurotatoria</taxon>
        <taxon>Bdelloidea</taxon>
        <taxon>Philodinida</taxon>
        <taxon>Philodinidae</taxon>
        <taxon>Rotaria</taxon>
    </lineage>
</organism>
<dbReference type="InterPro" id="IPR039421">
    <property type="entry name" value="Type_1_exporter"/>
</dbReference>
<dbReference type="Proteomes" id="UP000663834">
    <property type="component" value="Unassembled WGS sequence"/>
</dbReference>
<name>A0A814TTP3_9BILA</name>
<gene>
    <name evidence="1" type="ORF">CJN711_LOCUS10177</name>
    <name evidence="2" type="ORF">KQP761_LOCUS14893</name>
    <name evidence="3" type="ORF">MBJ925_LOCUS2337</name>
    <name evidence="5" type="ORF">WKI299_LOCUS36956</name>
    <name evidence="4" type="ORF">XDN619_LOCUS21770</name>
</gene>
<dbReference type="GO" id="GO:0090374">
    <property type="term" value="P:oligopeptide export from mitochondrion"/>
    <property type="evidence" value="ECO:0007669"/>
    <property type="project" value="TreeGrafter"/>
</dbReference>
<evidence type="ECO:0000313" key="1">
    <source>
        <dbReference type="EMBL" id="CAF1164375.1"/>
    </source>
</evidence>
<dbReference type="InterPro" id="IPR027417">
    <property type="entry name" value="P-loop_NTPase"/>
</dbReference>
<comment type="caution">
    <text evidence="1">The sequence shown here is derived from an EMBL/GenBank/DDBJ whole genome shotgun (WGS) entry which is preliminary data.</text>
</comment>
<protein>
    <submittedName>
        <fullName evidence="1">Uncharacterized protein</fullName>
    </submittedName>
</protein>
<dbReference type="PANTHER" id="PTHR43394:SF1">
    <property type="entry name" value="ATP-BINDING CASSETTE SUB-FAMILY B MEMBER 10, MITOCHONDRIAL"/>
    <property type="match status" value="1"/>
</dbReference>